<gene>
    <name evidence="11" type="ordered locus">GAU_1585</name>
</gene>
<keyword evidence="12" id="KW-1185">Reference proteome</keyword>
<protein>
    <recommendedName>
        <fullName evidence="7">Outer membrane protein assembly factor BamA</fullName>
    </recommendedName>
</protein>
<evidence type="ECO:0000256" key="7">
    <source>
        <dbReference type="NCBIfam" id="TIGR03303"/>
    </source>
</evidence>
<dbReference type="GO" id="GO:0009279">
    <property type="term" value="C:cell outer membrane"/>
    <property type="evidence" value="ECO:0007669"/>
    <property type="project" value="UniProtKB-UniRule"/>
</dbReference>
<dbReference type="InterPro" id="IPR010827">
    <property type="entry name" value="BamA/TamA_POTRA"/>
</dbReference>
<evidence type="ECO:0000313" key="12">
    <source>
        <dbReference type="Proteomes" id="UP000002209"/>
    </source>
</evidence>
<evidence type="ECO:0000256" key="3">
    <source>
        <dbReference type="ARBA" id="ARBA00022729"/>
    </source>
</evidence>
<feature type="domain" description="Bacterial surface antigen (D15)" evidence="9">
    <location>
        <begin position="488"/>
        <end position="817"/>
    </location>
</feature>
<sequence length="817" mass="90552">MLKRIPLKLVFAAAVLVTGLAPRGVRAQQESASRCMTPDSIAVRGNVRVAESRIRTEAGLQAGAPLNFPALQRVLKALYQLGEFDDAQVVCDLETVPGRVLSVLQVRERAVLGDLKVVGPDAVSERSVKDKIDLLIGRPIDPLQVARARARIDSVYEAAGYYLAQIAIDSTTMDDGRIAITYTIDEGRRLAISGIDVESKGEVSEKRVVGAMKTKPEGFWFWRKGEFDENKFVGDLGERIPDLYSRLGYVDMRIIKDTLLVDRDRGKGLVQIGIEEGPRFRVGSFEIAGNRRFPTDELRRFYPFDGQDPTLTQRVKGLIKREAAAPEGIFDQHKWDDAIEKVNNEYRNNGYLYAQIRPVMDRQFVGEDSVPTVNLRWEIDERNPAIVNRIEIIGNDFTADDCIRRQIFLVPGGPFNQAALIRSYQSISNMNFFESPMPFPDYRPINEQGDVDIVFRVKEKRTGSVNFGASMGQGGVGFGGFIGLEQPNLFGLCKSGRLNWQYGRYFNDFTATYTDPALRGSRLSGAVSAYRTQSRFIVGNLGQNIRTGAQFRLGMPVPWSLFSTFAMSYNGESATFTSGQIQNGCTRNCFRSNMGLEYTSDTRIDLPFATQGSMKTVTADFSGGPLGGTVNFQRVTTEMRAYSLLGQFGGSNPGSQPLKLTMGLTARAGSLFGNSGPFFFQQQFAVGGVMFGQMVRGYPEFSITPNGFDPSTDQYSSQPTSFGNAFMTVTGEIGLRVNQMFYLNVFSDAGNNWGSARQINPTRLFRSAGFGVSTVTPLGPLGLDMAYGFDRTKIEVSSGRVVKDPKWQFHFRLGQLF</sequence>
<keyword evidence="2" id="KW-0812">Transmembrane</keyword>
<evidence type="ECO:0000256" key="8">
    <source>
        <dbReference type="SAM" id="SignalP"/>
    </source>
</evidence>
<feature type="domain" description="POTRA" evidence="10">
    <location>
        <begin position="386"/>
        <end position="460"/>
    </location>
</feature>
<name>C1A8R7_GEMAT</name>
<organism evidence="11 12">
    <name type="scientific">Gemmatimonas aurantiaca (strain DSM 14586 / JCM 11422 / NBRC 100505 / T-27)</name>
    <dbReference type="NCBI Taxonomy" id="379066"/>
    <lineage>
        <taxon>Bacteria</taxon>
        <taxon>Pseudomonadati</taxon>
        <taxon>Gemmatimonadota</taxon>
        <taxon>Gemmatimonadia</taxon>
        <taxon>Gemmatimonadales</taxon>
        <taxon>Gemmatimonadaceae</taxon>
        <taxon>Gemmatimonas</taxon>
    </lineage>
</organism>
<dbReference type="HOGENOM" id="CLU_007664_3_0_0"/>
<keyword evidence="3 8" id="KW-0732">Signal</keyword>
<evidence type="ECO:0000256" key="4">
    <source>
        <dbReference type="ARBA" id="ARBA00022737"/>
    </source>
</evidence>
<keyword evidence="4" id="KW-0677">Repeat</keyword>
<dbReference type="PANTHER" id="PTHR12815:SF47">
    <property type="entry name" value="TRANSLOCATION AND ASSEMBLY MODULE SUBUNIT TAMA"/>
    <property type="match status" value="1"/>
</dbReference>
<dbReference type="EMBL" id="AP009153">
    <property type="protein sequence ID" value="BAH38627.1"/>
    <property type="molecule type" value="Genomic_DNA"/>
</dbReference>
<proteinExistence type="predicted"/>
<evidence type="ECO:0000256" key="5">
    <source>
        <dbReference type="ARBA" id="ARBA00023136"/>
    </source>
</evidence>
<reference evidence="12" key="1">
    <citation type="submission" date="2006-03" db="EMBL/GenBank/DDBJ databases">
        <title>Complete genome sequence of Gemmatimonas aurantiaca T-27 that represents a novel phylum Gemmatimonadetes.</title>
        <authorList>
            <person name="Takasaki K."/>
            <person name="Ichikawa N."/>
            <person name="Miura H."/>
            <person name="Matsushita S."/>
            <person name="Watanabe Y."/>
            <person name="Oguchi A."/>
            <person name="Ankai A."/>
            <person name="Yashiro I."/>
            <person name="Takahashi M."/>
            <person name="Terui Y."/>
            <person name="Fukui S."/>
            <person name="Yokoyama H."/>
            <person name="Tanikawa S."/>
            <person name="Hanada S."/>
            <person name="Kamagata Y."/>
            <person name="Fujita N."/>
        </authorList>
    </citation>
    <scope>NUCLEOTIDE SEQUENCE [LARGE SCALE GENOMIC DNA]</scope>
    <source>
        <strain evidence="12">T-27 / DSM 14586 / JCM 11422 / NBRC 100505</strain>
    </source>
</reference>
<dbReference type="PANTHER" id="PTHR12815">
    <property type="entry name" value="SORTING AND ASSEMBLY MACHINERY SAMM50 PROTEIN FAMILY MEMBER"/>
    <property type="match status" value="1"/>
</dbReference>
<dbReference type="Gene3D" id="3.10.20.310">
    <property type="entry name" value="membrane protein fhac"/>
    <property type="match status" value="5"/>
</dbReference>
<dbReference type="InterPro" id="IPR000184">
    <property type="entry name" value="Bac_surfAg_D15"/>
</dbReference>
<dbReference type="Pfam" id="PF01103">
    <property type="entry name" value="Omp85"/>
    <property type="match status" value="1"/>
</dbReference>
<feature type="signal peptide" evidence="8">
    <location>
        <begin position="1"/>
        <end position="27"/>
    </location>
</feature>
<evidence type="ECO:0000259" key="10">
    <source>
        <dbReference type="Pfam" id="PF07244"/>
    </source>
</evidence>
<dbReference type="Gene3D" id="2.40.160.50">
    <property type="entry name" value="membrane protein fhac: a member of the omp85/tpsb transporter family"/>
    <property type="match status" value="1"/>
</dbReference>
<keyword evidence="5" id="KW-0472">Membrane</keyword>
<dbReference type="AlphaFoldDB" id="C1A8R7"/>
<evidence type="ECO:0000313" key="11">
    <source>
        <dbReference type="EMBL" id="BAH38627.1"/>
    </source>
</evidence>
<dbReference type="GO" id="GO:0071709">
    <property type="term" value="P:membrane assembly"/>
    <property type="evidence" value="ECO:0007669"/>
    <property type="project" value="InterPro"/>
</dbReference>
<evidence type="ECO:0000256" key="1">
    <source>
        <dbReference type="ARBA" id="ARBA00004370"/>
    </source>
</evidence>
<dbReference type="Proteomes" id="UP000002209">
    <property type="component" value="Chromosome"/>
</dbReference>
<evidence type="ECO:0000256" key="2">
    <source>
        <dbReference type="ARBA" id="ARBA00022692"/>
    </source>
</evidence>
<evidence type="ECO:0000259" key="9">
    <source>
        <dbReference type="Pfam" id="PF01103"/>
    </source>
</evidence>
<dbReference type="InterPro" id="IPR039910">
    <property type="entry name" value="D15-like"/>
</dbReference>
<accession>C1A8R7</accession>
<feature type="chain" id="PRO_5002904131" description="Outer membrane protein assembly factor BamA" evidence="8">
    <location>
        <begin position="28"/>
        <end position="817"/>
    </location>
</feature>
<dbReference type="KEGG" id="gau:GAU_1585"/>
<dbReference type="RefSeq" id="WP_012683074.1">
    <property type="nucleotide sequence ID" value="NC_012489.1"/>
</dbReference>
<dbReference type="eggNOG" id="COG4775">
    <property type="taxonomic scope" value="Bacteria"/>
</dbReference>
<dbReference type="STRING" id="379066.GAU_1585"/>
<comment type="subcellular location">
    <subcellularLocation>
        <location evidence="1">Membrane</location>
    </subcellularLocation>
</comment>
<feature type="domain" description="POTRA" evidence="10">
    <location>
        <begin position="112"/>
        <end position="187"/>
    </location>
</feature>
<feature type="domain" description="POTRA" evidence="10">
    <location>
        <begin position="281"/>
        <end position="382"/>
    </location>
</feature>
<keyword evidence="6" id="KW-0998">Cell outer membrane</keyword>
<evidence type="ECO:0000256" key="6">
    <source>
        <dbReference type="ARBA" id="ARBA00023237"/>
    </source>
</evidence>
<dbReference type="NCBIfam" id="TIGR03303">
    <property type="entry name" value="OM_YaeT"/>
    <property type="match status" value="1"/>
</dbReference>
<dbReference type="InterPro" id="IPR023707">
    <property type="entry name" value="OM_assembly_BamA"/>
</dbReference>
<dbReference type="Pfam" id="PF07244">
    <property type="entry name" value="POTRA"/>
    <property type="match status" value="3"/>
</dbReference>